<feature type="non-terminal residue" evidence="2">
    <location>
        <position position="1"/>
    </location>
</feature>
<protein>
    <submittedName>
        <fullName evidence="2">Uncharacterized protein</fullName>
    </submittedName>
</protein>
<sequence>VSGAFDRAWSVVKADDEEPDEDFHRLNDPNPTIAFGASV</sequence>
<organism evidence="2">
    <name type="scientific">marine metagenome</name>
    <dbReference type="NCBI Taxonomy" id="408172"/>
    <lineage>
        <taxon>unclassified sequences</taxon>
        <taxon>metagenomes</taxon>
        <taxon>ecological metagenomes</taxon>
    </lineage>
</organism>
<name>A0A382NH62_9ZZZZ</name>
<dbReference type="EMBL" id="UINC01100380">
    <property type="protein sequence ID" value="SVC60396.1"/>
    <property type="molecule type" value="Genomic_DNA"/>
</dbReference>
<accession>A0A382NH62</accession>
<dbReference type="AlphaFoldDB" id="A0A382NH62"/>
<gene>
    <name evidence="2" type="ORF">METZ01_LOCUS313250</name>
</gene>
<proteinExistence type="predicted"/>
<evidence type="ECO:0000313" key="2">
    <source>
        <dbReference type="EMBL" id="SVC60396.1"/>
    </source>
</evidence>
<reference evidence="2" key="1">
    <citation type="submission" date="2018-05" db="EMBL/GenBank/DDBJ databases">
        <authorList>
            <person name="Lanie J.A."/>
            <person name="Ng W.-L."/>
            <person name="Kazmierczak K.M."/>
            <person name="Andrzejewski T.M."/>
            <person name="Davidsen T.M."/>
            <person name="Wayne K.J."/>
            <person name="Tettelin H."/>
            <person name="Glass J.I."/>
            <person name="Rusch D."/>
            <person name="Podicherti R."/>
            <person name="Tsui H.-C.T."/>
            <person name="Winkler M.E."/>
        </authorList>
    </citation>
    <scope>NUCLEOTIDE SEQUENCE</scope>
</reference>
<feature type="region of interest" description="Disordered" evidence="1">
    <location>
        <begin position="1"/>
        <end position="29"/>
    </location>
</feature>
<feature type="non-terminal residue" evidence="2">
    <location>
        <position position="39"/>
    </location>
</feature>
<evidence type="ECO:0000256" key="1">
    <source>
        <dbReference type="SAM" id="MobiDB-lite"/>
    </source>
</evidence>